<protein>
    <recommendedName>
        <fullName evidence="1">Tc1-like transposase DDE domain-containing protein</fullName>
    </recommendedName>
</protein>
<keyword evidence="3" id="KW-1185">Reference proteome</keyword>
<dbReference type="EMBL" id="BNJG01000003">
    <property type="protein sequence ID" value="GHO58325.1"/>
    <property type="molecule type" value="Genomic_DNA"/>
</dbReference>
<feature type="domain" description="Tc1-like transposase DDE" evidence="1">
    <location>
        <begin position="2"/>
        <end position="42"/>
    </location>
</feature>
<gene>
    <name evidence="2" type="ORF">KSB_68000</name>
</gene>
<name>A0ABQ3V108_9CHLR</name>
<evidence type="ECO:0000313" key="3">
    <source>
        <dbReference type="Proteomes" id="UP000654345"/>
    </source>
</evidence>
<evidence type="ECO:0000313" key="2">
    <source>
        <dbReference type="EMBL" id="GHO58325.1"/>
    </source>
</evidence>
<dbReference type="Proteomes" id="UP000654345">
    <property type="component" value="Unassembled WGS sequence"/>
</dbReference>
<dbReference type="InterPro" id="IPR038717">
    <property type="entry name" value="Tc1-like_DDE_dom"/>
</dbReference>
<comment type="caution">
    <text evidence="2">The sequence shown here is derived from an EMBL/GenBank/DDBJ whole genome shotgun (WGS) entry which is preliminary data.</text>
</comment>
<accession>A0ABQ3V108</accession>
<dbReference type="Pfam" id="PF13358">
    <property type="entry name" value="DDE_3"/>
    <property type="match status" value="1"/>
</dbReference>
<sequence>MQRVEFHYTPKHGSWLNMAEIEISMFQRGCLSRRMDCLDTLRRRINTLELKRNRERRTISWQFTSRDAREKLHNVYPDITS</sequence>
<proteinExistence type="predicted"/>
<reference evidence="2 3" key="1">
    <citation type="journal article" date="2021" name="Int. J. Syst. Evol. Microbiol.">
        <title>Reticulibacter mediterranei gen. nov., sp. nov., within the new family Reticulibacteraceae fam. nov., and Ktedonospora formicarum gen. nov., sp. nov., Ktedonobacter robiniae sp. nov., Dictyobacter formicarum sp. nov. and Dictyobacter arantiisoli sp. nov., belonging to the class Ktedonobacteria.</title>
        <authorList>
            <person name="Yabe S."/>
            <person name="Zheng Y."/>
            <person name="Wang C.M."/>
            <person name="Sakai Y."/>
            <person name="Abe K."/>
            <person name="Yokota A."/>
            <person name="Donadio S."/>
            <person name="Cavaletti L."/>
            <person name="Monciardini P."/>
        </authorList>
    </citation>
    <scope>NUCLEOTIDE SEQUENCE [LARGE SCALE GENOMIC DNA]</scope>
    <source>
        <strain evidence="2 3">SOSP1-30</strain>
    </source>
</reference>
<organism evidence="2 3">
    <name type="scientific">Ktedonobacter robiniae</name>
    <dbReference type="NCBI Taxonomy" id="2778365"/>
    <lineage>
        <taxon>Bacteria</taxon>
        <taxon>Bacillati</taxon>
        <taxon>Chloroflexota</taxon>
        <taxon>Ktedonobacteria</taxon>
        <taxon>Ktedonobacterales</taxon>
        <taxon>Ktedonobacteraceae</taxon>
        <taxon>Ktedonobacter</taxon>
    </lineage>
</organism>
<evidence type="ECO:0000259" key="1">
    <source>
        <dbReference type="Pfam" id="PF13358"/>
    </source>
</evidence>